<comment type="caution">
    <text evidence="2">The sequence shown here is derived from an EMBL/GenBank/DDBJ whole genome shotgun (WGS) entry which is preliminary data.</text>
</comment>
<accession>A0A081B8V6</accession>
<dbReference type="RefSeq" id="WP_045443659.1">
    <property type="nucleotide sequence ID" value="NZ_BBIO01000003.1"/>
</dbReference>
<sequence length="102" mass="11194">MAQASRSYSSAGKAAGAGRTLDAAYDYGRNGEPLPDIHIYASLTALDEAYMSELHGLRARQEVLEQEIVGLAKRLAAPLEDEHPKTGGFWDRFRRSSTKKQA</sequence>
<dbReference type="STRING" id="1333998.M2A_0973"/>
<reference evidence="2 3" key="1">
    <citation type="submission" date="2014-07" db="EMBL/GenBank/DDBJ databases">
        <title>Tepidicaulis marinum gen. nov., sp. nov., a novel marine bacterium denitrifying nitrate to nitrous oxide strictly under microaerobic conditions.</title>
        <authorList>
            <person name="Takeuchi M."/>
            <person name="Yamagishi T."/>
            <person name="Kamagata Y."/>
            <person name="Oshima K."/>
            <person name="Hattori M."/>
            <person name="Katayama T."/>
            <person name="Hanada S."/>
            <person name="Tamaki H."/>
            <person name="Marumo K."/>
            <person name="Maeda H."/>
            <person name="Nedachi M."/>
            <person name="Iwasaki W."/>
            <person name="Suwa Y."/>
            <person name="Sakata S."/>
        </authorList>
    </citation>
    <scope>NUCLEOTIDE SEQUENCE [LARGE SCALE GENOMIC DNA]</scope>
    <source>
        <strain evidence="2 3">MA2</strain>
    </source>
</reference>
<keyword evidence="3" id="KW-1185">Reference proteome</keyword>
<evidence type="ECO:0000256" key="1">
    <source>
        <dbReference type="SAM" id="MobiDB-lite"/>
    </source>
</evidence>
<name>A0A081B8V6_9HYPH</name>
<protein>
    <submittedName>
        <fullName evidence="2">Conserved protein</fullName>
    </submittedName>
</protein>
<dbReference type="EMBL" id="BBIO01000003">
    <property type="protein sequence ID" value="GAK44474.1"/>
    <property type="molecule type" value="Genomic_DNA"/>
</dbReference>
<dbReference type="Proteomes" id="UP000028702">
    <property type="component" value="Unassembled WGS sequence"/>
</dbReference>
<evidence type="ECO:0000313" key="2">
    <source>
        <dbReference type="EMBL" id="GAK44474.1"/>
    </source>
</evidence>
<gene>
    <name evidence="2" type="ORF">M2A_0973</name>
</gene>
<proteinExistence type="predicted"/>
<feature type="region of interest" description="Disordered" evidence="1">
    <location>
        <begin position="83"/>
        <end position="102"/>
    </location>
</feature>
<organism evidence="2 3">
    <name type="scientific">Tepidicaulis marinus</name>
    <dbReference type="NCBI Taxonomy" id="1333998"/>
    <lineage>
        <taxon>Bacteria</taxon>
        <taxon>Pseudomonadati</taxon>
        <taxon>Pseudomonadota</taxon>
        <taxon>Alphaproteobacteria</taxon>
        <taxon>Hyphomicrobiales</taxon>
        <taxon>Parvibaculaceae</taxon>
        <taxon>Tepidicaulis</taxon>
    </lineage>
</organism>
<dbReference type="eggNOG" id="ENOG502ZEGX">
    <property type="taxonomic scope" value="Bacteria"/>
</dbReference>
<evidence type="ECO:0000313" key="3">
    <source>
        <dbReference type="Proteomes" id="UP000028702"/>
    </source>
</evidence>
<dbReference type="AlphaFoldDB" id="A0A081B8V6"/>